<sequence length="462" mass="51334">MFGTLVSDLQREEPLTFVENTDPTSALRRNRRDKPHSSCELCRARKIRCSGQPSGCDRCIAISVECRYRDRISRRRRQTSSAGSNPPASDKKQQGEKPHIVGSTPNGRAEFQENGKEGLDDWSMDINDLLDPMFSTQLGSPNNSTDMVSEITWETILNKEDSGLGPESVEFGTSNGSIPSCSSFEQLLAPSLDFRSVSSSNDKLEVESLQLHGQRSDPALNEAHQQPRNSTSQRPSPITEMKSTTVLLQSATGILSANDQCRCRKLTATLFEELCAESANSSQAAMDVLLRYFRGALAHCTAILDCDRCSASASDSSNNMLLAMAGQYMSTICERIAMCYAHIRRQSEERQRSISVPLEWGNDIGFINSGSLHGLDDSSAADGDMWFSTYRIESSQERMQVLRCIVTVQLSEFTRVTERLKSRASSRSGYLVLLADMEKRIRSAKSILINYAKPIEKDSFKI</sequence>
<dbReference type="PROSITE" id="PS50048">
    <property type="entry name" value="ZN2_CY6_FUNGAL_2"/>
    <property type="match status" value="1"/>
</dbReference>
<dbReference type="PANTHER" id="PTHR31944:SF131">
    <property type="entry name" value="HEME-RESPONSIVE ZINC FINGER TRANSCRIPTION FACTOR HAP1"/>
    <property type="match status" value="1"/>
</dbReference>
<evidence type="ECO:0000256" key="4">
    <source>
        <dbReference type="ARBA" id="ARBA00023125"/>
    </source>
</evidence>
<dbReference type="SMART" id="SM00066">
    <property type="entry name" value="GAL4"/>
    <property type="match status" value="1"/>
</dbReference>
<keyword evidence="3" id="KW-0805">Transcription regulation</keyword>
<feature type="domain" description="Zn(2)-C6 fungal-type" evidence="8">
    <location>
        <begin position="38"/>
        <end position="68"/>
    </location>
</feature>
<keyword evidence="2" id="KW-0862">Zinc</keyword>
<dbReference type="GO" id="GO:0008270">
    <property type="term" value="F:zinc ion binding"/>
    <property type="evidence" value="ECO:0007669"/>
    <property type="project" value="InterPro"/>
</dbReference>
<dbReference type="InterPro" id="IPR051430">
    <property type="entry name" value="Fungal_TF_Env_Response"/>
</dbReference>
<dbReference type="SUPFAM" id="SSF57701">
    <property type="entry name" value="Zn2/Cys6 DNA-binding domain"/>
    <property type="match status" value="1"/>
</dbReference>
<dbReference type="InterPro" id="IPR036864">
    <property type="entry name" value="Zn2-C6_fun-type_DNA-bd_sf"/>
</dbReference>
<dbReference type="Pfam" id="PF00172">
    <property type="entry name" value="Zn_clus"/>
    <property type="match status" value="1"/>
</dbReference>
<accession>A0A8K0R1Q1</accession>
<feature type="compositionally biased region" description="Polar residues" evidence="7">
    <location>
        <begin position="223"/>
        <end position="239"/>
    </location>
</feature>
<feature type="region of interest" description="Disordered" evidence="7">
    <location>
        <begin position="217"/>
        <end position="239"/>
    </location>
</feature>
<evidence type="ECO:0000313" key="10">
    <source>
        <dbReference type="Proteomes" id="UP000813461"/>
    </source>
</evidence>
<dbReference type="Proteomes" id="UP000813461">
    <property type="component" value="Unassembled WGS sequence"/>
</dbReference>
<organism evidence="9 10">
    <name type="scientific">Paraphoma chrysanthemicola</name>
    <dbReference type="NCBI Taxonomy" id="798071"/>
    <lineage>
        <taxon>Eukaryota</taxon>
        <taxon>Fungi</taxon>
        <taxon>Dikarya</taxon>
        <taxon>Ascomycota</taxon>
        <taxon>Pezizomycotina</taxon>
        <taxon>Dothideomycetes</taxon>
        <taxon>Pleosporomycetidae</taxon>
        <taxon>Pleosporales</taxon>
        <taxon>Pleosporineae</taxon>
        <taxon>Phaeosphaeriaceae</taxon>
        <taxon>Paraphoma</taxon>
    </lineage>
</organism>
<reference evidence="9" key="1">
    <citation type="journal article" date="2021" name="Nat. Commun.">
        <title>Genetic determinants of endophytism in the Arabidopsis root mycobiome.</title>
        <authorList>
            <person name="Mesny F."/>
            <person name="Miyauchi S."/>
            <person name="Thiergart T."/>
            <person name="Pickel B."/>
            <person name="Atanasova L."/>
            <person name="Karlsson M."/>
            <person name="Huettel B."/>
            <person name="Barry K.W."/>
            <person name="Haridas S."/>
            <person name="Chen C."/>
            <person name="Bauer D."/>
            <person name="Andreopoulos W."/>
            <person name="Pangilinan J."/>
            <person name="LaButti K."/>
            <person name="Riley R."/>
            <person name="Lipzen A."/>
            <person name="Clum A."/>
            <person name="Drula E."/>
            <person name="Henrissat B."/>
            <person name="Kohler A."/>
            <person name="Grigoriev I.V."/>
            <person name="Martin F.M."/>
            <person name="Hacquard S."/>
        </authorList>
    </citation>
    <scope>NUCLEOTIDE SEQUENCE</scope>
    <source>
        <strain evidence="9">MPI-SDFR-AT-0120</strain>
    </source>
</reference>
<dbReference type="Gene3D" id="4.10.240.10">
    <property type="entry name" value="Zn(2)-C6 fungal-type DNA-binding domain"/>
    <property type="match status" value="1"/>
</dbReference>
<keyword evidence="10" id="KW-1185">Reference proteome</keyword>
<comment type="caution">
    <text evidence="9">The sequence shown here is derived from an EMBL/GenBank/DDBJ whole genome shotgun (WGS) entry which is preliminary data.</text>
</comment>
<dbReference type="GO" id="GO:0001228">
    <property type="term" value="F:DNA-binding transcription activator activity, RNA polymerase II-specific"/>
    <property type="evidence" value="ECO:0007669"/>
    <property type="project" value="TreeGrafter"/>
</dbReference>
<evidence type="ECO:0000259" key="8">
    <source>
        <dbReference type="PROSITE" id="PS50048"/>
    </source>
</evidence>
<feature type="compositionally biased region" description="Basic and acidic residues" evidence="7">
    <location>
        <begin position="110"/>
        <end position="119"/>
    </location>
</feature>
<dbReference type="GO" id="GO:0005634">
    <property type="term" value="C:nucleus"/>
    <property type="evidence" value="ECO:0007669"/>
    <property type="project" value="TreeGrafter"/>
</dbReference>
<evidence type="ECO:0000313" key="9">
    <source>
        <dbReference type="EMBL" id="KAH7080823.1"/>
    </source>
</evidence>
<dbReference type="PROSITE" id="PS00463">
    <property type="entry name" value="ZN2_CY6_FUNGAL_1"/>
    <property type="match status" value="1"/>
</dbReference>
<feature type="compositionally biased region" description="Basic and acidic residues" evidence="7">
    <location>
        <begin position="89"/>
        <end position="99"/>
    </location>
</feature>
<dbReference type="EMBL" id="JAGMVJ010000015">
    <property type="protein sequence ID" value="KAH7080823.1"/>
    <property type="molecule type" value="Genomic_DNA"/>
</dbReference>
<dbReference type="AlphaFoldDB" id="A0A8K0R1Q1"/>
<keyword evidence="4" id="KW-0238">DNA-binding</keyword>
<dbReference type="PANTHER" id="PTHR31944">
    <property type="entry name" value="HEME-RESPONSIVE ZINC FINGER TRANSCRIPTION FACTOR HAP1"/>
    <property type="match status" value="1"/>
</dbReference>
<dbReference type="OrthoDB" id="4356994at2759"/>
<name>A0A8K0R1Q1_9PLEO</name>
<evidence type="ECO:0000256" key="7">
    <source>
        <dbReference type="SAM" id="MobiDB-lite"/>
    </source>
</evidence>
<keyword evidence="5" id="KW-0804">Transcription</keyword>
<gene>
    <name evidence="9" type="ORF">FB567DRAFT_531829</name>
</gene>
<feature type="region of interest" description="Disordered" evidence="7">
    <location>
        <begin position="73"/>
        <end position="124"/>
    </location>
</feature>
<evidence type="ECO:0000256" key="6">
    <source>
        <dbReference type="ARBA" id="ARBA00023242"/>
    </source>
</evidence>
<evidence type="ECO:0000256" key="5">
    <source>
        <dbReference type="ARBA" id="ARBA00023163"/>
    </source>
</evidence>
<evidence type="ECO:0000256" key="3">
    <source>
        <dbReference type="ARBA" id="ARBA00023015"/>
    </source>
</evidence>
<keyword evidence="1" id="KW-0479">Metal-binding</keyword>
<proteinExistence type="predicted"/>
<dbReference type="InterPro" id="IPR001138">
    <property type="entry name" value="Zn2Cys6_DnaBD"/>
</dbReference>
<dbReference type="CDD" id="cd00067">
    <property type="entry name" value="GAL4"/>
    <property type="match status" value="1"/>
</dbReference>
<evidence type="ECO:0000256" key="1">
    <source>
        <dbReference type="ARBA" id="ARBA00022723"/>
    </source>
</evidence>
<dbReference type="GO" id="GO:0000978">
    <property type="term" value="F:RNA polymerase II cis-regulatory region sequence-specific DNA binding"/>
    <property type="evidence" value="ECO:0007669"/>
    <property type="project" value="TreeGrafter"/>
</dbReference>
<evidence type="ECO:0000256" key="2">
    <source>
        <dbReference type="ARBA" id="ARBA00022833"/>
    </source>
</evidence>
<protein>
    <recommendedName>
        <fullName evidence="8">Zn(2)-C6 fungal-type domain-containing protein</fullName>
    </recommendedName>
</protein>
<keyword evidence="6" id="KW-0539">Nucleus</keyword>